<sequence length="146" mass="16842">MNMRLDITCDITPSKMAFEEAAYVLDPQNIVVPIKNNRINVSNWQEWVSGRGARSAYKVDHGASARICDQEYVEILTGAWRRVISRMATKFLKTEERAPSRRTLVLVRRNVRESQIKNWCVAVRTEVFYCKIFGDRIAGSDEQSSR</sequence>
<organism evidence="1">
    <name type="scientific">Fagus sylvatica</name>
    <name type="common">Beechnut</name>
    <dbReference type="NCBI Taxonomy" id="28930"/>
    <lineage>
        <taxon>Eukaryota</taxon>
        <taxon>Viridiplantae</taxon>
        <taxon>Streptophyta</taxon>
        <taxon>Embryophyta</taxon>
        <taxon>Tracheophyta</taxon>
        <taxon>Spermatophyta</taxon>
        <taxon>Magnoliopsida</taxon>
        <taxon>eudicotyledons</taxon>
        <taxon>Gunneridae</taxon>
        <taxon>Pentapetalae</taxon>
        <taxon>rosids</taxon>
        <taxon>fabids</taxon>
        <taxon>Fagales</taxon>
        <taxon>Fagaceae</taxon>
        <taxon>Fagus</taxon>
    </lineage>
</organism>
<accession>A0A2N9FAD0</accession>
<name>A0A2N9FAD0_FAGSY</name>
<evidence type="ECO:0000313" key="1">
    <source>
        <dbReference type="EMBL" id="SPC84055.1"/>
    </source>
</evidence>
<reference evidence="1" key="1">
    <citation type="submission" date="2018-02" db="EMBL/GenBank/DDBJ databases">
        <authorList>
            <person name="Cohen D.B."/>
            <person name="Kent A.D."/>
        </authorList>
    </citation>
    <scope>NUCLEOTIDE SEQUENCE</scope>
</reference>
<dbReference type="AlphaFoldDB" id="A0A2N9FAD0"/>
<protein>
    <submittedName>
        <fullName evidence="1">Uncharacterized protein</fullName>
    </submittedName>
</protein>
<proteinExistence type="predicted"/>
<gene>
    <name evidence="1" type="ORF">FSB_LOCUS11937</name>
</gene>
<dbReference type="EMBL" id="OIVN01000685">
    <property type="protein sequence ID" value="SPC84055.1"/>
    <property type="molecule type" value="Genomic_DNA"/>
</dbReference>